<dbReference type="InParanoid" id="A0A163TGT1"/>
<sequence>MSLNKAFTWQIGEHGDRISSSLSSQLPVSKGDDDELLSNHLSVATDPPALVASNKGSKFGRFMGNILLQRPTSTASSYSTSKVATTSTKTSTTTRLYPGYARAERRHGAHWLRMAPKVKTSNSAISFSSSPSPHEKIFRSHNGKRTRWDVQKKVDKDPLECLQSTSNANSLKPMSFGLHNDEDSCQHCYAQAMNRRSLDIIELCERCKKKWKVWPKIFFSLLQDSAQDTISKTTMEQEQQPMDTMEIAIPSTLNHSPTDKKTTTTKGAVRRRRAANPPPPTRSRNTHKLNASSPSANHTTNATDGATPIPANISLPPHQDQLCDKTRQSTLTFRQNTFGYTYQQKVQVLNINGHWYSATLVEIDGSKIKVRYEDWDDQDEWILLGSRRLRTTAANDDKQDPGVRDSIFDGDDGTDNDDDGDDASSIMSDYLKDSGKQSLDSPTLAASVTTPLDEPDPQTLTGQVDLPLPATSNQPKAKPDEDYVSSTLDTDPTKIFNNNEVFMTRRMARQMVDEHGFCPNSFGYQYGRAVAATYDTEGANKKKQQMEWVGYLRQMRGNKVRIWFPSSQQSDWMPSGSRRLRLLSDQEDAHYRSLGFDITGDDGGANNQKAPSKPSRRRCRQSTTKTDLSQAQDHHQQQESAMFVPADIDTPSPSIPRLEKEVSLPMLDKLPPADLSPSTDEFLHDNKPRETTKDNGVTSKPKGNTATRKPKAAAAIRSNKTTKTSPKSRASPKPRDSPAEPPTQEFLTTGAFATRRAMRQLQDEHGFVPNPYGYVYDLAVEILNTKSSKHEFFWERGKLVGMRPGKVRVRYDGWGEVYDEWMMVGSRRIRLAQPIADTTPSTDDMSTLNQHTSSSCALASSSLTIPMDNNSANPPTLETNFLLMETNPELEDQVKSKKRQRRILGPDDYHRLGMMVNIEELEAKELKRQKRREEQLALVAAETLSSADGHLDANDNKDTANVREKSSVATARKVGTKQQQRRQQKRKQRRRRQSDLYLSDSNEEDDDLAEDDDDDDGDDTPQQEGGDDGNTAKEDDPNHGFVANVYGYDFMQHVQLLHLDNKWYEGRLISMDRNRLRVHYCGWPDLFDEYVTVGSRRLQMVENDHEVQCIEPGYMNRYQDILKNKHLHQAQHRCNSAPSASSAAAFSTKLRRLTLNNMGDENPDDDPTTTVACCRCEIAIKQFRYYCTYCESSIGEDELPDGFNLCLQCFDHNFPFWHEHPRSSFAVQSVIDTDIGPRPIKGELVTIWEEDVVGDDDFILAPSVDTTLSGSQETAVDPPLAAPATPMSTPSPVATQSSNSPVTPDTAICQLTPSEASTTAEKATVATSLEVSQIFPGQTAIGLDQGYKYLKRWQRRKVCAFCNDDDDTSEDLGKFIGPFVITSINKNGALKKRSFWVHDACARHSPEVFCTPEGKWYNVTLALRRGRGVRCFGCKEKGATIGCFESKCNKSFHLPCAQRPVTYFENGVIFWCPTHEAYYNKIDTYVNVFSCDGCNKKLEEDSWYTCLPCASSYFSSFDLCANCYENFPKDHAHDEDQFEETSFEIIKEMEAQKATEVARAREEVRENNARNRRKPTFMKRKRRRADGTALITCCYCGIQDAEEWRKGYDGGVLMCVTCYDLALLVDNDGRPSDQSDSEQRNNLDSTDPHDSWTVDSEQPHQYLASIDEYTHKPYLTRDALSATKFSDSLTGVRLATYEPQPNQLFSLIFDSTYYDIPGRAPRWASHSGTDYHGTWLPQTVRRCTGIDINPYRPIVAQADARNLSGPLFGDESFHHILSHPPYKDCVAYSTHLEGDLSRFNNIDDFKVEYENVVKQSWRVLKMGRRLTLGIGDNREHCFYIPVSFQLMRQYINEGFEMEELIVKRQRYCSAFGLGTYLCVQFDFLVFTHEFLATFRKVPREKIDVMARGNAILRKSVVMGTVWVFKPKEQHSFSNLCMSRMVERFGKDGCNWQHVQFAFMEAEDNVTNRSSVLEPSDEEGTGQENQPNTKDDSALSNYEQERLRRIDENNKILLKLGLVSELGEESEDTIHYDNMMNKPSQDEAPLCIVVIEHPEANAIKVHQINRYRRAIVEAAVEACQTLAPLGMFIVGTQDLRDPDTGKLWPLSMLILEDIEGAIDRSILKLKEMVVTVPDGHSRDRKLSIAEAITQYQQQEEDEGQKVIVVDEDNGARSHDHLPIVHAIYLVFQRL</sequence>
<feature type="region of interest" description="Disordered" evidence="9">
    <location>
        <begin position="594"/>
        <end position="656"/>
    </location>
</feature>
<dbReference type="Proteomes" id="UP000078561">
    <property type="component" value="Unassembled WGS sequence"/>
</dbReference>
<accession>A0A163TGT1</accession>
<dbReference type="InterPro" id="IPR029063">
    <property type="entry name" value="SAM-dependent_MTases_sf"/>
</dbReference>
<feature type="region of interest" description="Disordered" evidence="9">
    <location>
        <begin position="1269"/>
        <end position="1304"/>
    </location>
</feature>
<evidence type="ECO:0000256" key="2">
    <source>
        <dbReference type="ARBA" id="ARBA00022723"/>
    </source>
</evidence>
<feature type="compositionally biased region" description="Basic and acidic residues" evidence="9">
    <location>
        <begin position="681"/>
        <end position="693"/>
    </location>
</feature>
<dbReference type="Pfam" id="PF18358">
    <property type="entry name" value="Tudor_4"/>
    <property type="match status" value="1"/>
</dbReference>
<evidence type="ECO:0000256" key="1">
    <source>
        <dbReference type="ARBA" id="ARBA00004123"/>
    </source>
</evidence>
<dbReference type="Gene3D" id="2.30.30.140">
    <property type="match status" value="3"/>
</dbReference>
<keyword evidence="4" id="KW-0227">DNA damage</keyword>
<keyword evidence="12" id="KW-1185">Reference proteome</keyword>
<protein>
    <recommendedName>
        <fullName evidence="10">PHD-type domain-containing protein</fullName>
    </recommendedName>
</protein>
<evidence type="ECO:0000256" key="4">
    <source>
        <dbReference type="ARBA" id="ARBA00022763"/>
    </source>
</evidence>
<dbReference type="PANTHER" id="PTHR13763">
    <property type="entry name" value="BREAST CANCER TYPE 1 SUSCEPTIBILITY PROTEIN BRCA1"/>
    <property type="match status" value="1"/>
</dbReference>
<dbReference type="InterPro" id="IPR034732">
    <property type="entry name" value="EPHD"/>
</dbReference>
<dbReference type="CDD" id="cd15571">
    <property type="entry name" value="ePHD"/>
    <property type="match status" value="1"/>
</dbReference>
<feature type="compositionally biased region" description="Basic and acidic residues" evidence="9">
    <location>
        <begin position="1629"/>
        <end position="1652"/>
    </location>
</feature>
<evidence type="ECO:0000313" key="12">
    <source>
        <dbReference type="Proteomes" id="UP000078561"/>
    </source>
</evidence>
<keyword evidence="6" id="KW-0862">Zinc</keyword>
<feature type="region of interest" description="Disordered" evidence="9">
    <location>
        <begin position="668"/>
        <end position="746"/>
    </location>
</feature>
<keyword evidence="5" id="KW-0863">Zinc-finger</keyword>
<evidence type="ECO:0000313" key="11">
    <source>
        <dbReference type="EMBL" id="SAM04672.1"/>
    </source>
</evidence>
<feature type="compositionally biased region" description="Basic residues" evidence="9">
    <location>
        <begin position="1570"/>
        <end position="1580"/>
    </location>
</feature>
<dbReference type="STRING" id="4829.A0A163TGT1"/>
<feature type="region of interest" description="Disordered" evidence="9">
    <location>
        <begin position="1557"/>
        <end position="1580"/>
    </location>
</feature>
<comment type="subcellular location">
    <subcellularLocation>
        <location evidence="1">Nucleus</location>
    </subcellularLocation>
</comment>
<feature type="compositionally biased region" description="Polar residues" evidence="9">
    <location>
        <begin position="694"/>
        <end position="707"/>
    </location>
</feature>
<dbReference type="GO" id="GO:0005634">
    <property type="term" value="C:nucleus"/>
    <property type="evidence" value="ECO:0007669"/>
    <property type="project" value="UniProtKB-SubCell"/>
</dbReference>
<evidence type="ECO:0000256" key="9">
    <source>
        <dbReference type="SAM" id="MobiDB-lite"/>
    </source>
</evidence>
<proteinExistence type="predicted"/>
<dbReference type="PANTHER" id="PTHR13763:SF0">
    <property type="entry name" value="BREAST CANCER TYPE 1 SUSCEPTIBILITY PROTEIN"/>
    <property type="match status" value="1"/>
</dbReference>
<dbReference type="GO" id="GO:0000724">
    <property type="term" value="P:double-strand break repair via homologous recombination"/>
    <property type="evidence" value="ECO:0007669"/>
    <property type="project" value="TreeGrafter"/>
</dbReference>
<dbReference type="Pfam" id="PF13771">
    <property type="entry name" value="zf-HC5HC2H"/>
    <property type="match status" value="1"/>
</dbReference>
<feature type="region of interest" description="Disordered" evidence="9">
    <location>
        <begin position="1967"/>
        <end position="1995"/>
    </location>
</feature>
<dbReference type="OMA" id="PIVHAIY"/>
<dbReference type="Gene3D" id="3.40.50.150">
    <property type="entry name" value="Vaccinia Virus protein VP39"/>
    <property type="match status" value="1"/>
</dbReference>
<feature type="compositionally biased region" description="Acidic residues" evidence="9">
    <location>
        <begin position="408"/>
        <end position="422"/>
    </location>
</feature>
<feature type="region of interest" description="Disordered" evidence="9">
    <location>
        <begin position="393"/>
        <end position="490"/>
    </location>
</feature>
<dbReference type="SUPFAM" id="SSF63748">
    <property type="entry name" value="Tudor/PWWP/MBT"/>
    <property type="match status" value="2"/>
</dbReference>
<dbReference type="GO" id="GO:0045944">
    <property type="term" value="P:positive regulation of transcription by RNA polymerase II"/>
    <property type="evidence" value="ECO:0007669"/>
    <property type="project" value="TreeGrafter"/>
</dbReference>
<dbReference type="GO" id="GO:0008270">
    <property type="term" value="F:zinc ion binding"/>
    <property type="evidence" value="ECO:0007669"/>
    <property type="project" value="UniProtKB-KW"/>
</dbReference>
<gene>
    <name evidence="11" type="primary">ABSGL_10538.1 scaffold 12026</name>
</gene>
<evidence type="ECO:0000256" key="7">
    <source>
        <dbReference type="ARBA" id="ARBA00023204"/>
    </source>
</evidence>
<feature type="compositionally biased region" description="Polar residues" evidence="9">
    <location>
        <begin position="621"/>
        <end position="631"/>
    </location>
</feature>
<feature type="region of interest" description="Disordered" evidence="9">
    <location>
        <begin position="1629"/>
        <end position="1655"/>
    </location>
</feature>
<dbReference type="OrthoDB" id="161570at2759"/>
<feature type="compositionally biased region" description="Polar residues" evidence="9">
    <location>
        <begin position="288"/>
        <end position="304"/>
    </location>
</feature>
<dbReference type="InterPro" id="IPR013083">
    <property type="entry name" value="Znf_RING/FYVE/PHD"/>
</dbReference>
<keyword evidence="3" id="KW-0677">Repeat</keyword>
<feature type="region of interest" description="Disordered" evidence="9">
    <location>
        <begin position="122"/>
        <end position="147"/>
    </location>
</feature>
<feature type="compositionally biased region" description="Low complexity" evidence="9">
    <location>
        <begin position="1278"/>
        <end position="1295"/>
    </location>
</feature>
<keyword evidence="2" id="KW-0479">Metal-binding</keyword>
<feature type="compositionally biased region" description="Polar residues" evidence="9">
    <location>
        <begin position="718"/>
        <end position="728"/>
    </location>
</feature>
<feature type="compositionally biased region" description="Low complexity" evidence="9">
    <location>
        <begin position="122"/>
        <end position="132"/>
    </location>
</feature>
<evidence type="ECO:0000256" key="8">
    <source>
        <dbReference type="ARBA" id="ARBA00023242"/>
    </source>
</evidence>
<evidence type="ECO:0000256" key="6">
    <source>
        <dbReference type="ARBA" id="ARBA00022833"/>
    </source>
</evidence>
<dbReference type="GO" id="GO:0004842">
    <property type="term" value="F:ubiquitin-protein transferase activity"/>
    <property type="evidence" value="ECO:0007669"/>
    <property type="project" value="TreeGrafter"/>
</dbReference>
<feature type="compositionally biased region" description="Basic and acidic residues" evidence="9">
    <location>
        <begin position="949"/>
        <end position="966"/>
    </location>
</feature>
<dbReference type="Gene3D" id="3.30.40.10">
    <property type="entry name" value="Zinc/RING finger domain, C3HC4 (zinc finger)"/>
    <property type="match status" value="1"/>
</dbReference>
<dbReference type="InterPro" id="IPR031099">
    <property type="entry name" value="BRCA1-associated"/>
</dbReference>
<feature type="compositionally biased region" description="Polar residues" evidence="9">
    <location>
        <begin position="436"/>
        <end position="450"/>
    </location>
</feature>
<dbReference type="InterPro" id="IPR016197">
    <property type="entry name" value="Chromo-like_dom_sf"/>
</dbReference>
<dbReference type="SMART" id="SM00249">
    <property type="entry name" value="PHD"/>
    <property type="match status" value="1"/>
</dbReference>
<feature type="compositionally biased region" description="Acidic residues" evidence="9">
    <location>
        <begin position="1001"/>
        <end position="1027"/>
    </location>
</feature>
<keyword evidence="8" id="KW-0539">Nucleus</keyword>
<organism evidence="11">
    <name type="scientific">Absidia glauca</name>
    <name type="common">Pin mould</name>
    <dbReference type="NCBI Taxonomy" id="4829"/>
    <lineage>
        <taxon>Eukaryota</taxon>
        <taxon>Fungi</taxon>
        <taxon>Fungi incertae sedis</taxon>
        <taxon>Mucoromycota</taxon>
        <taxon>Mucoromycotina</taxon>
        <taxon>Mucoromycetes</taxon>
        <taxon>Mucorales</taxon>
        <taxon>Cunninghamellaceae</taxon>
        <taxon>Absidia</taxon>
    </lineage>
</organism>
<feature type="domain" description="PHD-type" evidence="10">
    <location>
        <begin position="1356"/>
        <end position="1476"/>
    </location>
</feature>
<dbReference type="SUPFAM" id="SSF54160">
    <property type="entry name" value="Chromo domain-like"/>
    <property type="match status" value="1"/>
</dbReference>
<evidence type="ECO:0000256" key="3">
    <source>
        <dbReference type="ARBA" id="ARBA00022737"/>
    </source>
</evidence>
<dbReference type="SUPFAM" id="SSF53335">
    <property type="entry name" value="S-adenosyl-L-methionine-dependent methyltransferases"/>
    <property type="match status" value="1"/>
</dbReference>
<reference evidence="11" key="1">
    <citation type="submission" date="2016-04" db="EMBL/GenBank/DDBJ databases">
        <authorList>
            <person name="Evans L.H."/>
            <person name="Alamgir A."/>
            <person name="Owens N."/>
            <person name="Weber N.D."/>
            <person name="Virtaneva K."/>
            <person name="Barbian K."/>
            <person name="Babar A."/>
            <person name="Rosenke K."/>
        </authorList>
    </citation>
    <scope>NUCLEOTIDE SEQUENCE [LARGE SCALE GENOMIC DNA]</scope>
    <source>
        <strain evidence="11">CBS 101.48</strain>
    </source>
</reference>
<keyword evidence="7" id="KW-0234">DNA repair</keyword>
<dbReference type="InterPro" id="IPR041292">
    <property type="entry name" value="Tudor_4"/>
</dbReference>
<dbReference type="SUPFAM" id="SSF57850">
    <property type="entry name" value="RING/U-box"/>
    <property type="match status" value="1"/>
</dbReference>
<feature type="compositionally biased region" description="Basic residues" evidence="9">
    <location>
        <begin position="979"/>
        <end position="992"/>
    </location>
</feature>
<dbReference type="EMBL" id="LT554414">
    <property type="protein sequence ID" value="SAM04672.1"/>
    <property type="molecule type" value="Genomic_DNA"/>
</dbReference>
<dbReference type="InterPro" id="IPR001965">
    <property type="entry name" value="Znf_PHD"/>
</dbReference>
<dbReference type="InterPro" id="IPR043145">
    <property type="entry name" value="Znf_ZZ_sf"/>
</dbReference>
<name>A0A163TGT1_ABSGL</name>
<feature type="region of interest" description="Disordered" evidence="9">
    <location>
        <begin position="249"/>
        <end position="321"/>
    </location>
</feature>
<feature type="compositionally biased region" description="Basic and acidic residues" evidence="9">
    <location>
        <begin position="395"/>
        <end position="407"/>
    </location>
</feature>
<evidence type="ECO:0000259" key="10">
    <source>
        <dbReference type="PROSITE" id="PS51805"/>
    </source>
</evidence>
<feature type="compositionally biased region" description="Basic and acidic residues" evidence="9">
    <location>
        <begin position="1557"/>
        <end position="1569"/>
    </location>
</feature>
<dbReference type="PROSITE" id="PS51805">
    <property type="entry name" value="EPHD"/>
    <property type="match status" value="1"/>
</dbReference>
<feature type="region of interest" description="Disordered" evidence="9">
    <location>
        <begin position="948"/>
        <end position="1038"/>
    </location>
</feature>
<evidence type="ECO:0000256" key="5">
    <source>
        <dbReference type="ARBA" id="ARBA00022771"/>
    </source>
</evidence>
<dbReference type="Gene3D" id="3.30.60.90">
    <property type="match status" value="1"/>
</dbReference>